<dbReference type="GO" id="GO:0020037">
    <property type="term" value="F:heme binding"/>
    <property type="evidence" value="ECO:0007669"/>
    <property type="project" value="InterPro"/>
</dbReference>
<dbReference type="Gene3D" id="1.10.630.10">
    <property type="entry name" value="Cytochrome P450"/>
    <property type="match status" value="1"/>
</dbReference>
<organism evidence="8 9">
    <name type="scientific">Prunus armeniaca</name>
    <name type="common">Apricot</name>
    <name type="synonym">Armeniaca vulgaris</name>
    <dbReference type="NCBI Taxonomy" id="36596"/>
    <lineage>
        <taxon>Eukaryota</taxon>
        <taxon>Viridiplantae</taxon>
        <taxon>Streptophyta</taxon>
        <taxon>Embryophyta</taxon>
        <taxon>Tracheophyta</taxon>
        <taxon>Spermatophyta</taxon>
        <taxon>Magnoliopsida</taxon>
        <taxon>eudicotyledons</taxon>
        <taxon>Gunneridae</taxon>
        <taxon>Pentapetalae</taxon>
        <taxon>rosids</taxon>
        <taxon>fabids</taxon>
        <taxon>Rosales</taxon>
        <taxon>Rosaceae</taxon>
        <taxon>Amygdaloideae</taxon>
        <taxon>Amygdaleae</taxon>
        <taxon>Prunus</taxon>
    </lineage>
</organism>
<comment type="cofactor">
    <cofactor evidence="1 7">
        <name>heme</name>
        <dbReference type="ChEBI" id="CHEBI:30413"/>
    </cofactor>
</comment>
<feature type="binding site" description="axial binding residue" evidence="7">
    <location>
        <position position="60"/>
    </location>
    <ligand>
        <name>heme</name>
        <dbReference type="ChEBI" id="CHEBI:30413"/>
    </ligand>
    <ligandPart>
        <name>Fe</name>
        <dbReference type="ChEBI" id="CHEBI:18248"/>
    </ligandPart>
</feature>
<dbReference type="GO" id="GO:0016709">
    <property type="term" value="F:oxidoreductase activity, acting on paired donors, with incorporation or reduction of molecular oxygen, NAD(P)H as one donor, and incorporation of one atom of oxygen"/>
    <property type="evidence" value="ECO:0007669"/>
    <property type="project" value="TreeGrafter"/>
</dbReference>
<comment type="subcellular location">
    <subcellularLocation>
        <location evidence="2">Membrane</location>
        <topology evidence="2">Single-pass membrane protein</topology>
    </subcellularLocation>
</comment>
<evidence type="ECO:0000256" key="5">
    <source>
        <dbReference type="ARBA" id="ARBA00022989"/>
    </source>
</evidence>
<dbReference type="GO" id="GO:0005506">
    <property type="term" value="F:iron ion binding"/>
    <property type="evidence" value="ECO:0007669"/>
    <property type="project" value="InterPro"/>
</dbReference>
<dbReference type="EMBL" id="CAEKDK010000006">
    <property type="protein sequence ID" value="CAB4284167.1"/>
    <property type="molecule type" value="Genomic_DNA"/>
</dbReference>
<dbReference type="InterPro" id="IPR001128">
    <property type="entry name" value="Cyt_P450"/>
</dbReference>
<dbReference type="InterPro" id="IPR002401">
    <property type="entry name" value="Cyt_P450_E_grp-I"/>
</dbReference>
<keyword evidence="6" id="KW-0472">Membrane</keyword>
<evidence type="ECO:0008006" key="10">
    <source>
        <dbReference type="Google" id="ProtNLM"/>
    </source>
</evidence>
<dbReference type="PANTHER" id="PTHR24298">
    <property type="entry name" value="FLAVONOID 3'-MONOOXYGENASE-RELATED"/>
    <property type="match status" value="1"/>
</dbReference>
<sequence length="70" mass="8244">MTAPLEDLIYHEIQWLINAWAVHRDPELWSDPESFKPERFESGEDMSYKLMPFGLGRRACPEAHVKFNPI</sequence>
<dbReference type="Pfam" id="PF00067">
    <property type="entry name" value="p450"/>
    <property type="match status" value="1"/>
</dbReference>
<dbReference type="PRINTS" id="PR00463">
    <property type="entry name" value="EP450I"/>
</dbReference>
<evidence type="ECO:0000256" key="2">
    <source>
        <dbReference type="ARBA" id="ARBA00004167"/>
    </source>
</evidence>
<gene>
    <name evidence="8" type="ORF">CURHAP_LOCUS39615</name>
</gene>
<keyword evidence="5" id="KW-1133">Transmembrane helix</keyword>
<proteinExistence type="predicted"/>
<keyword evidence="3" id="KW-0812">Transmembrane</keyword>
<evidence type="ECO:0000256" key="4">
    <source>
        <dbReference type="ARBA" id="ARBA00022723"/>
    </source>
</evidence>
<protein>
    <recommendedName>
        <fullName evidence="10">Cytochrome P450</fullName>
    </recommendedName>
</protein>
<dbReference type="InterPro" id="IPR036396">
    <property type="entry name" value="Cyt_P450_sf"/>
</dbReference>
<accession>A0A6J5V8L5</accession>
<evidence type="ECO:0000256" key="1">
    <source>
        <dbReference type="ARBA" id="ARBA00001971"/>
    </source>
</evidence>
<dbReference type="Proteomes" id="UP000507222">
    <property type="component" value="Unassembled WGS sequence"/>
</dbReference>
<keyword evidence="4 7" id="KW-0479">Metal-binding</keyword>
<keyword evidence="7" id="KW-0349">Heme</keyword>
<dbReference type="AlphaFoldDB" id="A0A6J5V8L5"/>
<evidence type="ECO:0000256" key="6">
    <source>
        <dbReference type="ARBA" id="ARBA00023136"/>
    </source>
</evidence>
<dbReference type="SUPFAM" id="SSF48264">
    <property type="entry name" value="Cytochrome P450"/>
    <property type="match status" value="1"/>
</dbReference>
<evidence type="ECO:0000256" key="3">
    <source>
        <dbReference type="ARBA" id="ARBA00022692"/>
    </source>
</evidence>
<dbReference type="GO" id="GO:0016020">
    <property type="term" value="C:membrane"/>
    <property type="evidence" value="ECO:0007669"/>
    <property type="project" value="UniProtKB-SubCell"/>
</dbReference>
<dbReference type="PANTHER" id="PTHR24298:SF901">
    <property type="entry name" value="CYTOCHROME P450, FAMILY 81, SUBFAMILY D, POLYPEPTIDE 8"/>
    <property type="match status" value="1"/>
</dbReference>
<dbReference type="InterPro" id="IPR051103">
    <property type="entry name" value="Plant_metabolite_P450s"/>
</dbReference>
<name>A0A6J5V8L5_PRUAR</name>
<evidence type="ECO:0000256" key="7">
    <source>
        <dbReference type="PIRSR" id="PIRSR602401-1"/>
    </source>
</evidence>
<evidence type="ECO:0000313" key="8">
    <source>
        <dbReference type="EMBL" id="CAB4284167.1"/>
    </source>
</evidence>
<evidence type="ECO:0000313" key="9">
    <source>
        <dbReference type="Proteomes" id="UP000507222"/>
    </source>
</evidence>
<keyword evidence="7" id="KW-0408">Iron</keyword>
<reference evidence="8 9" key="1">
    <citation type="submission" date="2020-05" db="EMBL/GenBank/DDBJ databases">
        <authorList>
            <person name="Campoy J."/>
            <person name="Schneeberger K."/>
            <person name="Spophaly S."/>
        </authorList>
    </citation>
    <scope>NUCLEOTIDE SEQUENCE [LARGE SCALE GENOMIC DNA]</scope>
    <source>
        <strain evidence="8">PruArmRojPasFocal</strain>
    </source>
</reference>